<dbReference type="Proteomes" id="UP000701801">
    <property type="component" value="Unassembled WGS sequence"/>
</dbReference>
<evidence type="ECO:0000256" key="1">
    <source>
        <dbReference type="SAM" id="MobiDB-lite"/>
    </source>
</evidence>
<accession>A0A9N9LQ67</accession>
<protein>
    <submittedName>
        <fullName evidence="2">Uncharacterized protein</fullName>
    </submittedName>
</protein>
<organism evidence="2 3">
    <name type="scientific">Hymenoscyphus albidus</name>
    <dbReference type="NCBI Taxonomy" id="595503"/>
    <lineage>
        <taxon>Eukaryota</taxon>
        <taxon>Fungi</taxon>
        <taxon>Dikarya</taxon>
        <taxon>Ascomycota</taxon>
        <taxon>Pezizomycotina</taxon>
        <taxon>Leotiomycetes</taxon>
        <taxon>Helotiales</taxon>
        <taxon>Helotiaceae</taxon>
        <taxon>Hymenoscyphus</taxon>
    </lineage>
</organism>
<keyword evidence="3" id="KW-1185">Reference proteome</keyword>
<proteinExistence type="predicted"/>
<feature type="region of interest" description="Disordered" evidence="1">
    <location>
        <begin position="82"/>
        <end position="104"/>
    </location>
</feature>
<dbReference type="AlphaFoldDB" id="A0A9N9LQ67"/>
<comment type="caution">
    <text evidence="2">The sequence shown here is derived from an EMBL/GenBank/DDBJ whole genome shotgun (WGS) entry which is preliminary data.</text>
</comment>
<dbReference type="EMBL" id="CAJVRM010000306">
    <property type="protein sequence ID" value="CAG8979295.1"/>
    <property type="molecule type" value="Genomic_DNA"/>
</dbReference>
<evidence type="ECO:0000313" key="3">
    <source>
        <dbReference type="Proteomes" id="UP000701801"/>
    </source>
</evidence>
<name>A0A9N9LQ67_9HELO</name>
<gene>
    <name evidence="2" type="ORF">HYALB_00012679</name>
</gene>
<evidence type="ECO:0000313" key="2">
    <source>
        <dbReference type="EMBL" id="CAG8979295.1"/>
    </source>
</evidence>
<reference evidence="2" key="1">
    <citation type="submission" date="2021-07" db="EMBL/GenBank/DDBJ databases">
        <authorList>
            <person name="Durling M."/>
        </authorList>
    </citation>
    <scope>NUCLEOTIDE SEQUENCE</scope>
</reference>
<sequence length="229" mass="24931">MGISLGNDGKNDVTVTKGHVRAVPIEQLSTSNDQAVQVYQAGCMERKEQLLGLKSSFGDYMNNSIIIMSANTSVVSAPASEKPQVSSAAKHEATNGASTSARRQAIKAYAKTHGRKEEDILSLIDTPAMSAEIEIDAEVLVEKDGELKWADEICGDERVYYSVINGPNPAWISRRLSVSISPIRWEENGIKYAINMGEEIVRGPPVLDEEGVPLKSTTYVCIYDPSIDI</sequence>